<dbReference type="VEuPathDB" id="VectorBase:AATE009722"/>
<accession>A0A182J1S8</accession>
<evidence type="ECO:0000313" key="1">
    <source>
        <dbReference type="EnsemblMetazoa" id="AATE009722-PA.1"/>
    </source>
</evidence>
<dbReference type="EnsemblMetazoa" id="AATE009722-RA">
    <property type="protein sequence ID" value="AATE009722-PA.1"/>
    <property type="gene ID" value="AATE009722"/>
</dbReference>
<name>A0A182J1S8_ANOAO</name>
<organism evidence="1">
    <name type="scientific">Anopheles atroparvus</name>
    <name type="common">European mosquito</name>
    <dbReference type="NCBI Taxonomy" id="41427"/>
    <lineage>
        <taxon>Eukaryota</taxon>
        <taxon>Metazoa</taxon>
        <taxon>Ecdysozoa</taxon>
        <taxon>Arthropoda</taxon>
        <taxon>Hexapoda</taxon>
        <taxon>Insecta</taxon>
        <taxon>Pterygota</taxon>
        <taxon>Neoptera</taxon>
        <taxon>Endopterygota</taxon>
        <taxon>Diptera</taxon>
        <taxon>Nematocera</taxon>
        <taxon>Culicoidea</taxon>
        <taxon>Culicidae</taxon>
        <taxon>Anophelinae</taxon>
        <taxon>Anopheles</taxon>
    </lineage>
</organism>
<protein>
    <submittedName>
        <fullName evidence="1">Uncharacterized protein</fullName>
    </submittedName>
</protein>
<dbReference type="AlphaFoldDB" id="A0A182J1S8"/>
<sequence>MRRVEKKTRGKEVARKTFGSRQVPKAQLRMATMTTLEDDYPTKDYMVMINSGSKMLPIPGPKAIYRLAALEIPLGCAIVCNLLLLLLLLLITTCSSRPLLLLLSLRDSTGDGCLHQIHPGDDFQCRPELHVHRAHEVVLLEQQQCLTVDLLVDKVLRVVRAPRQPPDELEESTAGTTTAAGAAVASNPFMEPTIDGSAVAVPLLPGCTASVPPSGRPGVPGVPFCTGEEI</sequence>
<reference evidence="1" key="1">
    <citation type="submission" date="2022-08" db="UniProtKB">
        <authorList>
            <consortium name="EnsemblMetazoa"/>
        </authorList>
    </citation>
    <scope>IDENTIFICATION</scope>
    <source>
        <strain evidence="1">EBRO</strain>
    </source>
</reference>
<proteinExistence type="predicted"/>